<dbReference type="EC" id="2.3.2.27" evidence="5"/>
<organism evidence="7 8">
    <name type="scientific">Heracleum sosnowskyi</name>
    <dbReference type="NCBI Taxonomy" id="360622"/>
    <lineage>
        <taxon>Eukaryota</taxon>
        <taxon>Viridiplantae</taxon>
        <taxon>Streptophyta</taxon>
        <taxon>Embryophyta</taxon>
        <taxon>Tracheophyta</taxon>
        <taxon>Spermatophyta</taxon>
        <taxon>Magnoliopsida</taxon>
        <taxon>eudicotyledons</taxon>
        <taxon>Gunneridae</taxon>
        <taxon>Pentapetalae</taxon>
        <taxon>asterids</taxon>
        <taxon>campanulids</taxon>
        <taxon>Apiales</taxon>
        <taxon>Apiaceae</taxon>
        <taxon>Apioideae</taxon>
        <taxon>apioid superclade</taxon>
        <taxon>Tordylieae</taxon>
        <taxon>Tordyliinae</taxon>
        <taxon>Heracleum</taxon>
    </lineage>
</organism>
<reference evidence="7" key="1">
    <citation type="submission" date="2023-02" db="EMBL/GenBank/DDBJ databases">
        <title>Genome of toxic invasive species Heracleum sosnowskyi carries increased number of genes despite the absence of recent whole-genome duplications.</title>
        <authorList>
            <person name="Schelkunov M."/>
            <person name="Shtratnikova V."/>
            <person name="Makarenko M."/>
            <person name="Klepikova A."/>
            <person name="Omelchenko D."/>
            <person name="Novikova G."/>
            <person name="Obukhova E."/>
            <person name="Bogdanov V."/>
            <person name="Penin A."/>
            <person name="Logacheva M."/>
        </authorList>
    </citation>
    <scope>NUCLEOTIDE SEQUENCE</scope>
    <source>
        <strain evidence="7">Hsosn_3</strain>
        <tissue evidence="7">Leaf</tissue>
    </source>
</reference>
<dbReference type="InterPro" id="IPR011989">
    <property type="entry name" value="ARM-like"/>
</dbReference>
<evidence type="ECO:0000256" key="2">
    <source>
        <dbReference type="ARBA" id="ARBA00004906"/>
    </source>
</evidence>
<dbReference type="GO" id="GO:0061630">
    <property type="term" value="F:ubiquitin protein ligase activity"/>
    <property type="evidence" value="ECO:0007669"/>
    <property type="project" value="UniProtKB-UniRule"/>
</dbReference>
<comment type="caution">
    <text evidence="7">The sequence shown here is derived from an EMBL/GenBank/DDBJ whole genome shotgun (WGS) entry which is preliminary data.</text>
</comment>
<feature type="domain" description="U-box" evidence="6">
    <location>
        <begin position="11"/>
        <end position="85"/>
    </location>
</feature>
<reference evidence="7" key="2">
    <citation type="submission" date="2023-05" db="EMBL/GenBank/DDBJ databases">
        <authorList>
            <person name="Schelkunov M.I."/>
        </authorList>
    </citation>
    <scope>NUCLEOTIDE SEQUENCE</scope>
    <source>
        <strain evidence="7">Hsosn_3</strain>
        <tissue evidence="7">Leaf</tissue>
    </source>
</reference>
<dbReference type="InterPro" id="IPR045185">
    <property type="entry name" value="PUB22/23/24-like"/>
</dbReference>
<name>A0AAD8H7W4_9APIA</name>
<evidence type="ECO:0000256" key="1">
    <source>
        <dbReference type="ARBA" id="ARBA00000900"/>
    </source>
</evidence>
<dbReference type="Gene3D" id="3.30.40.10">
    <property type="entry name" value="Zinc/RING finger domain, C3HC4 (zinc finger)"/>
    <property type="match status" value="1"/>
</dbReference>
<evidence type="ECO:0000256" key="3">
    <source>
        <dbReference type="ARBA" id="ARBA00022679"/>
    </source>
</evidence>
<dbReference type="PANTHER" id="PTHR22849:SF163">
    <property type="entry name" value="U-BOX DOMAIN-CONTAINING PROTEIN"/>
    <property type="match status" value="1"/>
</dbReference>
<dbReference type="Gene3D" id="1.25.10.10">
    <property type="entry name" value="Leucine-rich Repeat Variant"/>
    <property type="match status" value="1"/>
</dbReference>
<dbReference type="FunFam" id="3.30.40.10:FF:000442">
    <property type="entry name" value="RING-type E3 ubiquitin transferase"/>
    <property type="match status" value="1"/>
</dbReference>
<dbReference type="Proteomes" id="UP001237642">
    <property type="component" value="Unassembled WGS sequence"/>
</dbReference>
<accession>A0AAD8H7W4</accession>
<dbReference type="SUPFAM" id="SSF48371">
    <property type="entry name" value="ARM repeat"/>
    <property type="match status" value="1"/>
</dbReference>
<proteinExistence type="predicted"/>
<dbReference type="InterPro" id="IPR016024">
    <property type="entry name" value="ARM-type_fold"/>
</dbReference>
<dbReference type="EMBL" id="JAUIZM010000010">
    <property type="protein sequence ID" value="KAK1361334.1"/>
    <property type="molecule type" value="Genomic_DNA"/>
</dbReference>
<dbReference type="AlphaFoldDB" id="A0AAD8H7W4"/>
<keyword evidence="3 5" id="KW-0808">Transferase</keyword>
<dbReference type="PANTHER" id="PTHR22849">
    <property type="entry name" value="WDSAM1 PROTEIN"/>
    <property type="match status" value="1"/>
</dbReference>
<dbReference type="GO" id="GO:0016567">
    <property type="term" value="P:protein ubiquitination"/>
    <property type="evidence" value="ECO:0007669"/>
    <property type="project" value="UniProtKB-UniRule"/>
</dbReference>
<dbReference type="SUPFAM" id="SSF57850">
    <property type="entry name" value="RING/U-box"/>
    <property type="match status" value="1"/>
</dbReference>
<comment type="catalytic activity">
    <reaction evidence="1 5">
        <text>S-ubiquitinyl-[E2 ubiquitin-conjugating enzyme]-L-cysteine + [acceptor protein]-L-lysine = [E2 ubiquitin-conjugating enzyme]-L-cysteine + N(6)-ubiquitinyl-[acceptor protein]-L-lysine.</text>
        <dbReference type="EC" id="2.3.2.27"/>
    </reaction>
</comment>
<evidence type="ECO:0000259" key="6">
    <source>
        <dbReference type="PROSITE" id="PS51698"/>
    </source>
</evidence>
<dbReference type="Pfam" id="PF25598">
    <property type="entry name" value="ARM_PUB"/>
    <property type="match status" value="1"/>
</dbReference>
<evidence type="ECO:0000256" key="5">
    <source>
        <dbReference type="RuleBase" id="RU369093"/>
    </source>
</evidence>
<dbReference type="PROSITE" id="PS51698">
    <property type="entry name" value="U_BOX"/>
    <property type="match status" value="1"/>
</dbReference>
<keyword evidence="8" id="KW-1185">Reference proteome</keyword>
<dbReference type="Pfam" id="PF04564">
    <property type="entry name" value="U-box"/>
    <property type="match status" value="1"/>
</dbReference>
<dbReference type="InterPro" id="IPR058678">
    <property type="entry name" value="ARM_PUB"/>
</dbReference>
<comment type="pathway">
    <text evidence="2 5">Protein modification; protein ubiquitination.</text>
</comment>
<comment type="function">
    <text evidence="5">Functions as an E3 ubiquitin ligase.</text>
</comment>
<evidence type="ECO:0000313" key="8">
    <source>
        <dbReference type="Proteomes" id="UP001237642"/>
    </source>
</evidence>
<keyword evidence="4 5" id="KW-0833">Ubl conjugation pathway</keyword>
<evidence type="ECO:0000256" key="4">
    <source>
        <dbReference type="ARBA" id="ARBA00022786"/>
    </source>
</evidence>
<dbReference type="InterPro" id="IPR013083">
    <property type="entry name" value="Znf_RING/FYVE/PHD"/>
</dbReference>
<dbReference type="CDD" id="cd16664">
    <property type="entry name" value="RING-Ubox_PUB"/>
    <property type="match status" value="1"/>
</dbReference>
<protein>
    <recommendedName>
        <fullName evidence="5 6">U-box domain-containing protein</fullName>
        <ecNumber evidence="5">2.3.2.27</ecNumber>
    </recommendedName>
    <alternativeName>
        <fullName evidence="5">RING-type E3 ubiquitin transferase PUB</fullName>
    </alternativeName>
</protein>
<gene>
    <name evidence="7" type="ORF">POM88_045808</name>
</gene>
<evidence type="ECO:0000313" key="7">
    <source>
        <dbReference type="EMBL" id="KAK1361334.1"/>
    </source>
</evidence>
<dbReference type="SMART" id="SM00504">
    <property type="entry name" value="Ubox"/>
    <property type="match status" value="1"/>
</dbReference>
<sequence>MARHKNDLYVTVPSLFRCPISMDVMKSPVSLCTGVTYDRSSITTWLNSGHNTCPATAQILHSTDIIPNLTLRSLIRCWNNSLLVLPDSPAASSHNRQSESITFSAVDAKQILLSLKNVVDKKSEFYSTSLSSILEFTMFSEENVEFVLNYEGFMTAIVEVFNEFAGIEVLELAILLFDYIVFESREKQKLIVELYRCSTSPFVTILRKGKLNSRISSAKVLELISRTDETRNKIIQQENLLVELFNLLNSETDRKAVDAALSALISVTTSKFVKTELIRFGIVKTGVQILWNQDQTGPIIEKMMKLLEIVSTCTEGRNAISEDAKCVTGIIDRLMKVSDIATEHGIGVIHSVCYLSRDRTARDAAMRSNGMTKVLLVMQSDCSGRVKQMCGELVKVFRVNSKSCLASYETRMSHITPY</sequence>
<dbReference type="InterPro" id="IPR003613">
    <property type="entry name" value="Ubox_domain"/>
</dbReference>
<dbReference type="InterPro" id="IPR045210">
    <property type="entry name" value="RING-Ubox_PUB"/>
</dbReference>